<dbReference type="InterPro" id="IPR036866">
    <property type="entry name" value="RibonucZ/Hydroxyglut_hydro"/>
</dbReference>
<reference evidence="2" key="1">
    <citation type="submission" date="2020-05" db="EMBL/GenBank/DDBJ databases">
        <authorList>
            <person name="Chiriac C."/>
            <person name="Salcher M."/>
            <person name="Ghai R."/>
            <person name="Kavagutti S V."/>
        </authorList>
    </citation>
    <scope>NUCLEOTIDE SEQUENCE</scope>
</reference>
<dbReference type="SUPFAM" id="SSF56281">
    <property type="entry name" value="Metallo-hydrolase/oxidoreductase"/>
    <property type="match status" value="1"/>
</dbReference>
<feature type="domain" description="Metallo-beta-lactamase" evidence="1">
    <location>
        <begin position="16"/>
        <end position="212"/>
    </location>
</feature>
<dbReference type="Gene3D" id="3.60.15.10">
    <property type="entry name" value="Ribonuclease Z/Hydroxyacylglutathione hydrolase-like"/>
    <property type="match status" value="1"/>
</dbReference>
<gene>
    <name evidence="2" type="ORF">UFOPK1493_01174</name>
</gene>
<name>A0A6J6CMZ7_9ZZZZ</name>
<evidence type="ECO:0000313" key="2">
    <source>
        <dbReference type="EMBL" id="CAB4552515.1"/>
    </source>
</evidence>
<evidence type="ECO:0000259" key="1">
    <source>
        <dbReference type="SMART" id="SM00849"/>
    </source>
</evidence>
<accession>A0A6J6CMZ7</accession>
<protein>
    <submittedName>
        <fullName evidence="2">Unannotated protein</fullName>
    </submittedName>
</protein>
<dbReference type="AlphaFoldDB" id="A0A6J6CMZ7"/>
<dbReference type="InterPro" id="IPR050855">
    <property type="entry name" value="NDM-1-like"/>
</dbReference>
<dbReference type="EMBL" id="CAEZSR010000032">
    <property type="protein sequence ID" value="CAB4552515.1"/>
    <property type="molecule type" value="Genomic_DNA"/>
</dbReference>
<sequence length="231" mass="24154">MSQLAHTGTLTWKLKVANAHLLTGRRPVLIDTGPANARALLAQRLARAGIAPGDLGAVLLTHGHADHAGGAAALITPDVPVVLGASDRLITERGHNPELVPTGPGARLVKRFIDPDFPPFTASVHVADRMPLDQFGLEGEYRVVGGHTAGSAVVATPGVLVVGDLVRGGFAGGSIAPGFAQKHYFSDDPQRDLGLVVDLLDEYRPTRVLLGHGGPLDVSAARRRIDKLAGR</sequence>
<organism evidence="2">
    <name type="scientific">freshwater metagenome</name>
    <dbReference type="NCBI Taxonomy" id="449393"/>
    <lineage>
        <taxon>unclassified sequences</taxon>
        <taxon>metagenomes</taxon>
        <taxon>ecological metagenomes</taxon>
    </lineage>
</organism>
<dbReference type="InterPro" id="IPR001279">
    <property type="entry name" value="Metallo-B-lactamas"/>
</dbReference>
<dbReference type="SMART" id="SM00849">
    <property type="entry name" value="Lactamase_B"/>
    <property type="match status" value="1"/>
</dbReference>
<proteinExistence type="predicted"/>
<dbReference type="PANTHER" id="PTHR42951">
    <property type="entry name" value="METALLO-BETA-LACTAMASE DOMAIN-CONTAINING"/>
    <property type="match status" value="1"/>
</dbReference>
<dbReference type="Pfam" id="PF00753">
    <property type="entry name" value="Lactamase_B"/>
    <property type="match status" value="1"/>
</dbReference>